<sequence length="128" mass="14030">MSLLTPSSSSLLQSRISGNPSPAPQPTRFLRPRPLRSLSTSLQPHGNGRNKPALPTCGCSASDLAISQEAPSPSSRIFIKGAVLTNLAGKRFRRSELLTYGSSGEDYLVPHRRGFWQRHFHPLVRLAK</sequence>
<name>A0A8J5HEB2_ZINOF</name>
<dbReference type="Proteomes" id="UP000734854">
    <property type="component" value="Unassembled WGS sequence"/>
</dbReference>
<dbReference type="AlphaFoldDB" id="A0A8J5HEB2"/>
<feature type="region of interest" description="Disordered" evidence="1">
    <location>
        <begin position="1"/>
        <end position="54"/>
    </location>
</feature>
<dbReference type="EMBL" id="JACMSC010000007">
    <property type="protein sequence ID" value="KAG6515994.1"/>
    <property type="molecule type" value="Genomic_DNA"/>
</dbReference>
<gene>
    <name evidence="2" type="ORF">ZIOFF_026440</name>
</gene>
<evidence type="ECO:0000313" key="2">
    <source>
        <dbReference type="EMBL" id="KAG6515994.1"/>
    </source>
</evidence>
<reference evidence="2 3" key="1">
    <citation type="submission" date="2020-08" db="EMBL/GenBank/DDBJ databases">
        <title>Plant Genome Project.</title>
        <authorList>
            <person name="Zhang R.-G."/>
        </authorList>
    </citation>
    <scope>NUCLEOTIDE SEQUENCE [LARGE SCALE GENOMIC DNA]</scope>
    <source>
        <tissue evidence="2">Rhizome</tissue>
    </source>
</reference>
<protein>
    <submittedName>
        <fullName evidence="2">Uncharacterized protein</fullName>
    </submittedName>
</protein>
<evidence type="ECO:0000313" key="3">
    <source>
        <dbReference type="Proteomes" id="UP000734854"/>
    </source>
</evidence>
<feature type="compositionally biased region" description="Low complexity" evidence="1">
    <location>
        <begin position="1"/>
        <end position="17"/>
    </location>
</feature>
<keyword evidence="3" id="KW-1185">Reference proteome</keyword>
<proteinExistence type="predicted"/>
<comment type="caution">
    <text evidence="2">The sequence shown here is derived from an EMBL/GenBank/DDBJ whole genome shotgun (WGS) entry which is preliminary data.</text>
</comment>
<evidence type="ECO:0000256" key="1">
    <source>
        <dbReference type="SAM" id="MobiDB-lite"/>
    </source>
</evidence>
<organism evidence="2 3">
    <name type="scientific">Zingiber officinale</name>
    <name type="common">Ginger</name>
    <name type="synonym">Amomum zingiber</name>
    <dbReference type="NCBI Taxonomy" id="94328"/>
    <lineage>
        <taxon>Eukaryota</taxon>
        <taxon>Viridiplantae</taxon>
        <taxon>Streptophyta</taxon>
        <taxon>Embryophyta</taxon>
        <taxon>Tracheophyta</taxon>
        <taxon>Spermatophyta</taxon>
        <taxon>Magnoliopsida</taxon>
        <taxon>Liliopsida</taxon>
        <taxon>Zingiberales</taxon>
        <taxon>Zingiberaceae</taxon>
        <taxon>Zingiber</taxon>
    </lineage>
</organism>
<feature type="compositionally biased region" description="Low complexity" evidence="1">
    <location>
        <begin position="35"/>
        <end position="44"/>
    </location>
</feature>
<accession>A0A8J5HEB2</accession>